<keyword evidence="5" id="KW-0805">Transcription regulation</keyword>
<feature type="domain" description="Response regulatory" evidence="10">
    <location>
        <begin position="5"/>
        <end position="123"/>
    </location>
</feature>
<comment type="subcellular location">
    <subcellularLocation>
        <location evidence="1">Cytoplasm</location>
    </subcellularLocation>
</comment>
<keyword evidence="12" id="KW-1185">Reference proteome</keyword>
<dbReference type="PROSITE" id="PS50110">
    <property type="entry name" value="RESPONSE_REGULATORY"/>
    <property type="match status" value="1"/>
</dbReference>
<reference evidence="12" key="1">
    <citation type="journal article" date="2019" name="Int. J. Syst. Evol. Microbiol.">
        <title>The Global Catalogue of Microorganisms (GCM) 10K type strain sequencing project: providing services to taxonomists for standard genome sequencing and annotation.</title>
        <authorList>
            <consortium name="The Broad Institute Genomics Platform"/>
            <consortium name="The Broad Institute Genome Sequencing Center for Infectious Disease"/>
            <person name="Wu L."/>
            <person name="Ma J."/>
        </authorList>
    </citation>
    <scope>NUCLEOTIDE SEQUENCE [LARGE SCALE GENOMIC DNA]</scope>
    <source>
        <strain evidence="12">CCUG 57113</strain>
    </source>
</reference>
<dbReference type="SMART" id="SM00342">
    <property type="entry name" value="HTH_ARAC"/>
    <property type="match status" value="1"/>
</dbReference>
<dbReference type="InterPro" id="IPR011006">
    <property type="entry name" value="CheY-like_superfamily"/>
</dbReference>
<dbReference type="SUPFAM" id="SSF52172">
    <property type="entry name" value="CheY-like"/>
    <property type="match status" value="1"/>
</dbReference>
<dbReference type="InterPro" id="IPR041522">
    <property type="entry name" value="CdaR_GGDEF"/>
</dbReference>
<dbReference type="SMART" id="SM00448">
    <property type="entry name" value="REC"/>
    <property type="match status" value="1"/>
</dbReference>
<dbReference type="PROSITE" id="PS01124">
    <property type="entry name" value="HTH_ARAC_FAMILY_2"/>
    <property type="match status" value="1"/>
</dbReference>
<dbReference type="Gene3D" id="3.40.50.2300">
    <property type="match status" value="1"/>
</dbReference>
<evidence type="ECO:0000259" key="10">
    <source>
        <dbReference type="PROSITE" id="PS50110"/>
    </source>
</evidence>
<dbReference type="CDD" id="cd17536">
    <property type="entry name" value="REC_YesN-like"/>
    <property type="match status" value="1"/>
</dbReference>
<evidence type="ECO:0000256" key="5">
    <source>
        <dbReference type="ARBA" id="ARBA00023015"/>
    </source>
</evidence>
<dbReference type="Pfam" id="PF00072">
    <property type="entry name" value="Response_reg"/>
    <property type="match status" value="1"/>
</dbReference>
<evidence type="ECO:0000256" key="8">
    <source>
        <dbReference type="PROSITE-ProRule" id="PRU00169"/>
    </source>
</evidence>
<dbReference type="InterPro" id="IPR001789">
    <property type="entry name" value="Sig_transdc_resp-reg_receiver"/>
</dbReference>
<dbReference type="SUPFAM" id="SSF46689">
    <property type="entry name" value="Homeodomain-like"/>
    <property type="match status" value="2"/>
</dbReference>
<evidence type="ECO:0000256" key="4">
    <source>
        <dbReference type="ARBA" id="ARBA00023012"/>
    </source>
</evidence>
<evidence type="ECO:0000256" key="3">
    <source>
        <dbReference type="ARBA" id="ARBA00022553"/>
    </source>
</evidence>
<proteinExistence type="predicted"/>
<evidence type="ECO:0000313" key="11">
    <source>
        <dbReference type="EMBL" id="MFC5470841.1"/>
    </source>
</evidence>
<dbReference type="InterPro" id="IPR009057">
    <property type="entry name" value="Homeodomain-like_sf"/>
</dbReference>
<protein>
    <submittedName>
        <fullName evidence="11">Response regulator</fullName>
    </submittedName>
</protein>
<keyword evidence="6" id="KW-0238">DNA-binding</keyword>
<evidence type="ECO:0000256" key="2">
    <source>
        <dbReference type="ARBA" id="ARBA00022490"/>
    </source>
</evidence>
<organism evidence="11 12">
    <name type="scientific">Cohnella suwonensis</name>
    <dbReference type="NCBI Taxonomy" id="696072"/>
    <lineage>
        <taxon>Bacteria</taxon>
        <taxon>Bacillati</taxon>
        <taxon>Bacillota</taxon>
        <taxon>Bacilli</taxon>
        <taxon>Bacillales</taxon>
        <taxon>Paenibacillaceae</taxon>
        <taxon>Cohnella</taxon>
    </lineage>
</organism>
<evidence type="ECO:0000259" key="9">
    <source>
        <dbReference type="PROSITE" id="PS01124"/>
    </source>
</evidence>
<dbReference type="InterPro" id="IPR020449">
    <property type="entry name" value="Tscrpt_reg_AraC-type_HTH"/>
</dbReference>
<feature type="modified residue" description="4-aspartylphosphate" evidence="8">
    <location>
        <position position="57"/>
    </location>
</feature>
<dbReference type="Pfam" id="PF17853">
    <property type="entry name" value="GGDEF_2"/>
    <property type="match status" value="1"/>
</dbReference>
<dbReference type="InterPro" id="IPR018060">
    <property type="entry name" value="HTH_AraC"/>
</dbReference>
<dbReference type="PANTHER" id="PTHR42713:SF3">
    <property type="entry name" value="TRANSCRIPTIONAL REGULATORY PROTEIN HPTR"/>
    <property type="match status" value="1"/>
</dbReference>
<accession>A0ABW0M1G7</accession>
<keyword evidence="3 8" id="KW-0597">Phosphoprotein</keyword>
<gene>
    <name evidence="11" type="ORF">ACFPPD_19310</name>
</gene>
<feature type="domain" description="HTH araC/xylS-type" evidence="9">
    <location>
        <begin position="425"/>
        <end position="524"/>
    </location>
</feature>
<keyword evidence="4" id="KW-0902">Two-component regulatory system</keyword>
<name>A0ABW0M1G7_9BACL</name>
<dbReference type="Pfam" id="PF12833">
    <property type="entry name" value="HTH_18"/>
    <property type="match status" value="1"/>
</dbReference>
<dbReference type="PANTHER" id="PTHR42713">
    <property type="entry name" value="HISTIDINE KINASE-RELATED"/>
    <property type="match status" value="1"/>
</dbReference>
<dbReference type="RefSeq" id="WP_209747942.1">
    <property type="nucleotide sequence ID" value="NZ_JBHSMH010000077.1"/>
</dbReference>
<dbReference type="InterPro" id="IPR051552">
    <property type="entry name" value="HptR"/>
</dbReference>
<comment type="caution">
    <text evidence="11">The sequence shown here is derived from an EMBL/GenBank/DDBJ whole genome shotgun (WGS) entry which is preliminary data.</text>
</comment>
<keyword evidence="2" id="KW-0963">Cytoplasm</keyword>
<evidence type="ECO:0000256" key="6">
    <source>
        <dbReference type="ARBA" id="ARBA00023125"/>
    </source>
</evidence>
<dbReference type="Gene3D" id="1.10.10.60">
    <property type="entry name" value="Homeodomain-like"/>
    <property type="match status" value="2"/>
</dbReference>
<evidence type="ECO:0000256" key="1">
    <source>
        <dbReference type="ARBA" id="ARBA00004496"/>
    </source>
</evidence>
<dbReference type="PRINTS" id="PR00032">
    <property type="entry name" value="HTHARAC"/>
</dbReference>
<evidence type="ECO:0000256" key="7">
    <source>
        <dbReference type="ARBA" id="ARBA00023163"/>
    </source>
</evidence>
<evidence type="ECO:0000313" key="12">
    <source>
        <dbReference type="Proteomes" id="UP001596105"/>
    </source>
</evidence>
<dbReference type="EMBL" id="JBHSMH010000077">
    <property type="protein sequence ID" value="MFC5470841.1"/>
    <property type="molecule type" value="Genomic_DNA"/>
</dbReference>
<keyword evidence="7" id="KW-0804">Transcription</keyword>
<sequence>MRLHRAILVDDEIFTRKGLMKLIDWPACGFEIVDEADNGEDALELIGRVKPDLVITDIRMPVLDGLELIRRVALELDFSPAFIIVSGYNDFAYAQQAVRYGVHDFILKPIDEVEFEAALRQLNDRLRRDRENRERNDRLSTGAMIDSIILGEADEEAVAKWERRMLLRPGDRLFYLFAELNDNYSWKSSGERISHARFKEFVHQALAAISDDDRTIHVHEHRNRIGILLSDRDLEGFGGEMEPFAAKLRMELVDRAGEGVFLFVGSPAGYLSDIRYSYATAKEALLYKFVHDDSRIVVYDKVKSDRLNDFGIDPERLNRFIEQLEEQRTDEVKATVEGWFREFRDKRYAPEAVKMNIHQCVLGVTKTIRGMDGDERTLASLAPIVEWHDLNLSIGEIKRLFEAFVEESQNFIAELRKAQMKGGINKIRAYIETNYSSNISLKSIAALFFINPVYLGQLFKKTYGVYFNDFLLHIRVNEAKKLLRQSADMRIYEIAERVGFSNADYFVTQFEKIEHMTPTEYRNKLR</sequence>
<dbReference type="Proteomes" id="UP001596105">
    <property type="component" value="Unassembled WGS sequence"/>
</dbReference>